<keyword evidence="2" id="KW-1185">Reference proteome</keyword>
<evidence type="ECO:0000313" key="1">
    <source>
        <dbReference type="EMBL" id="KAK9943548.1"/>
    </source>
</evidence>
<organism evidence="1 2">
    <name type="scientific">Rubus argutus</name>
    <name type="common">Southern blackberry</name>
    <dbReference type="NCBI Taxonomy" id="59490"/>
    <lineage>
        <taxon>Eukaryota</taxon>
        <taxon>Viridiplantae</taxon>
        <taxon>Streptophyta</taxon>
        <taxon>Embryophyta</taxon>
        <taxon>Tracheophyta</taxon>
        <taxon>Spermatophyta</taxon>
        <taxon>Magnoliopsida</taxon>
        <taxon>eudicotyledons</taxon>
        <taxon>Gunneridae</taxon>
        <taxon>Pentapetalae</taxon>
        <taxon>rosids</taxon>
        <taxon>fabids</taxon>
        <taxon>Rosales</taxon>
        <taxon>Rosaceae</taxon>
        <taxon>Rosoideae</taxon>
        <taxon>Rosoideae incertae sedis</taxon>
        <taxon>Rubus</taxon>
    </lineage>
</organism>
<evidence type="ECO:0000313" key="2">
    <source>
        <dbReference type="Proteomes" id="UP001457282"/>
    </source>
</evidence>
<dbReference type="EMBL" id="JBEDUW010000002">
    <property type="protein sequence ID" value="KAK9943548.1"/>
    <property type="molecule type" value="Genomic_DNA"/>
</dbReference>
<name>A0AAW1Y447_RUBAR</name>
<accession>A0AAW1Y447</accession>
<protein>
    <submittedName>
        <fullName evidence="1">Uncharacterized protein</fullName>
    </submittedName>
</protein>
<sequence>MKQRFIKDYNTKHISPKFFYSQQQQKFLRIKVNQVRYEDNVTDLFTRSLFKSTFEKHVKNIGLLKLFEIS</sequence>
<dbReference type="Proteomes" id="UP001457282">
    <property type="component" value="Unassembled WGS sequence"/>
</dbReference>
<comment type="caution">
    <text evidence="1">The sequence shown here is derived from an EMBL/GenBank/DDBJ whole genome shotgun (WGS) entry which is preliminary data.</text>
</comment>
<gene>
    <name evidence="1" type="ORF">M0R45_009153</name>
</gene>
<reference evidence="1 2" key="1">
    <citation type="journal article" date="2023" name="G3 (Bethesda)">
        <title>A chromosome-length genome assembly and annotation of blackberry (Rubus argutus, cv. 'Hillquist').</title>
        <authorList>
            <person name="Bruna T."/>
            <person name="Aryal R."/>
            <person name="Dudchenko O."/>
            <person name="Sargent D.J."/>
            <person name="Mead D."/>
            <person name="Buti M."/>
            <person name="Cavallini A."/>
            <person name="Hytonen T."/>
            <person name="Andres J."/>
            <person name="Pham M."/>
            <person name="Weisz D."/>
            <person name="Mascagni F."/>
            <person name="Usai G."/>
            <person name="Natali L."/>
            <person name="Bassil N."/>
            <person name="Fernandez G.E."/>
            <person name="Lomsadze A."/>
            <person name="Armour M."/>
            <person name="Olukolu B."/>
            <person name="Poorten T."/>
            <person name="Britton C."/>
            <person name="Davik J."/>
            <person name="Ashrafi H."/>
            <person name="Aiden E.L."/>
            <person name="Borodovsky M."/>
            <person name="Worthington M."/>
        </authorList>
    </citation>
    <scope>NUCLEOTIDE SEQUENCE [LARGE SCALE GENOMIC DNA]</scope>
    <source>
        <strain evidence="1">PI 553951</strain>
    </source>
</reference>
<proteinExistence type="predicted"/>
<dbReference type="AlphaFoldDB" id="A0AAW1Y447"/>